<evidence type="ECO:0000313" key="1">
    <source>
        <dbReference type="EMBL" id="OAP88094.1"/>
    </source>
</evidence>
<dbReference type="Proteomes" id="UP000078302">
    <property type="component" value="Unassembled WGS sequence"/>
</dbReference>
<comment type="caution">
    <text evidence="1">The sequence shown here is derived from an EMBL/GenBank/DDBJ whole genome shotgun (WGS) entry which is preliminary data.</text>
</comment>
<proteinExistence type="predicted"/>
<protein>
    <submittedName>
        <fullName evidence="1">Uncharacterized protein</fullName>
    </submittedName>
</protein>
<dbReference type="AlphaFoldDB" id="A0A179BAQ7"/>
<evidence type="ECO:0000313" key="2">
    <source>
        <dbReference type="Proteomes" id="UP000078302"/>
    </source>
</evidence>
<sequence length="91" mass="10176">MGGVSKSIRSNTKLLSYLIRQEREELEAILLATPEPMTIIYQIVRPDGSTQGYLLHTPEGYVEMAPDDRCWKATLISTTESSISKSPNHLP</sequence>
<accession>A0A179BAQ7</accession>
<name>A0A179BAQ7_ACIFR</name>
<keyword evidence="2" id="KW-1185">Reference proteome</keyword>
<gene>
    <name evidence="1" type="ORF">A4H96_11900</name>
</gene>
<dbReference type="EMBL" id="LVXZ01000175">
    <property type="protein sequence ID" value="OAP88094.1"/>
    <property type="molecule type" value="Genomic_DNA"/>
</dbReference>
<organism evidence="1 2">
    <name type="scientific">Acidithiobacillus ferrooxidans</name>
    <name type="common">Thiobacillus ferrooxidans</name>
    <dbReference type="NCBI Taxonomy" id="920"/>
    <lineage>
        <taxon>Bacteria</taxon>
        <taxon>Pseudomonadati</taxon>
        <taxon>Pseudomonadota</taxon>
        <taxon>Acidithiobacillia</taxon>
        <taxon>Acidithiobacillales</taxon>
        <taxon>Acidithiobacillaceae</taxon>
        <taxon>Acidithiobacillus</taxon>
    </lineage>
</organism>
<reference evidence="1 2" key="1">
    <citation type="submission" date="2016-04" db="EMBL/GenBank/DDBJ databases">
        <title>Acidithiobacillus ferrooxidans genome sequencing and assembly.</title>
        <authorList>
            <person name="Zhou Z."/>
        </authorList>
    </citation>
    <scope>NUCLEOTIDE SEQUENCE [LARGE SCALE GENOMIC DNA]</scope>
    <source>
        <strain evidence="1 2">BY0502</strain>
    </source>
</reference>